<keyword evidence="3 6" id="KW-0812">Transmembrane</keyword>
<dbReference type="InterPro" id="IPR008457">
    <property type="entry name" value="Cu-R_CopD_dom"/>
</dbReference>
<feature type="transmembrane region" description="Helical" evidence="6">
    <location>
        <begin position="257"/>
        <end position="278"/>
    </location>
</feature>
<comment type="similarity">
    <text evidence="6">Belongs to the CopD family.</text>
</comment>
<feature type="transmembrane region" description="Helical" evidence="6">
    <location>
        <begin position="138"/>
        <end position="159"/>
    </location>
</feature>
<protein>
    <recommendedName>
        <fullName evidence="6">Copper resistance protein D</fullName>
    </recommendedName>
</protein>
<dbReference type="EMBL" id="PYVN01000061">
    <property type="protein sequence ID" value="PTB85916.1"/>
    <property type="molecule type" value="Genomic_DNA"/>
</dbReference>
<keyword evidence="4 6" id="KW-1133">Transmembrane helix</keyword>
<keyword evidence="6" id="KW-0186">Copper</keyword>
<feature type="transmembrane region" description="Helical" evidence="6">
    <location>
        <begin position="219"/>
        <end position="236"/>
    </location>
</feature>
<evidence type="ECO:0000256" key="3">
    <source>
        <dbReference type="ARBA" id="ARBA00022692"/>
    </source>
</evidence>
<dbReference type="GO" id="GO:0006825">
    <property type="term" value="P:copper ion transport"/>
    <property type="evidence" value="ECO:0007669"/>
    <property type="project" value="InterPro"/>
</dbReference>
<organism evidence="7">
    <name type="scientific">Pseudidiomarina aestuarii</name>
    <dbReference type="NCBI Taxonomy" id="624146"/>
    <lineage>
        <taxon>Bacteria</taxon>
        <taxon>Pseudomonadati</taxon>
        <taxon>Pseudomonadota</taxon>
        <taxon>Gammaproteobacteria</taxon>
        <taxon>Alteromonadales</taxon>
        <taxon>Idiomarinaceae</taxon>
        <taxon>Pseudidiomarina</taxon>
    </lineage>
</organism>
<evidence type="ECO:0000256" key="2">
    <source>
        <dbReference type="ARBA" id="ARBA00022475"/>
    </source>
</evidence>
<dbReference type="AlphaFoldDB" id="A0A2T4CVK2"/>
<feature type="transmembrane region" description="Helical" evidence="6">
    <location>
        <begin position="6"/>
        <end position="32"/>
    </location>
</feature>
<evidence type="ECO:0000256" key="5">
    <source>
        <dbReference type="ARBA" id="ARBA00023136"/>
    </source>
</evidence>
<dbReference type="Pfam" id="PF05425">
    <property type="entry name" value="CopD"/>
    <property type="match status" value="1"/>
</dbReference>
<dbReference type="GO" id="GO:0005886">
    <property type="term" value="C:plasma membrane"/>
    <property type="evidence" value="ECO:0007669"/>
    <property type="project" value="UniProtKB-SubCell"/>
</dbReference>
<name>A0A2T4CVK2_9GAMM</name>
<dbReference type="GO" id="GO:0046688">
    <property type="term" value="P:response to copper ion"/>
    <property type="evidence" value="ECO:0007669"/>
    <property type="project" value="UniProtKB-UniRule"/>
</dbReference>
<accession>A0A2T4CVK2</accession>
<evidence type="ECO:0000313" key="7">
    <source>
        <dbReference type="EMBL" id="PTB85916.1"/>
    </source>
</evidence>
<keyword evidence="2 6" id="KW-1003">Cell membrane</keyword>
<feature type="transmembrane region" description="Helical" evidence="6">
    <location>
        <begin position="86"/>
        <end position="106"/>
    </location>
</feature>
<dbReference type="PANTHER" id="PTHR34820:SF4">
    <property type="entry name" value="INNER MEMBRANE PROTEIN YEBZ"/>
    <property type="match status" value="1"/>
</dbReference>
<gene>
    <name evidence="7" type="ORF">C9940_04505</name>
</gene>
<comment type="subcellular location">
    <subcellularLocation>
        <location evidence="6">Cell inner membrane</location>
        <topology evidence="6">Multi-pass membrane protein</topology>
    </subcellularLocation>
    <subcellularLocation>
        <location evidence="1">Cell membrane</location>
        <topology evidence="1">Multi-pass membrane protein</topology>
    </subcellularLocation>
</comment>
<dbReference type="PANTHER" id="PTHR34820">
    <property type="entry name" value="INNER MEMBRANE PROTEIN YEBZ"/>
    <property type="match status" value="1"/>
</dbReference>
<keyword evidence="5 6" id="KW-0472">Membrane</keyword>
<feature type="transmembrane region" description="Helical" evidence="6">
    <location>
        <begin position="113"/>
        <end position="132"/>
    </location>
</feature>
<feature type="transmembrane region" description="Helical" evidence="6">
    <location>
        <begin position="44"/>
        <end position="66"/>
    </location>
</feature>
<dbReference type="InterPro" id="IPR032694">
    <property type="entry name" value="CopC/D"/>
</dbReference>
<reference evidence="7" key="1">
    <citation type="submission" date="2018-03" db="EMBL/GenBank/DDBJ databases">
        <title>Cross-interface Injection: A General Nanoliter Liquid Handling Method Applied to Single Cells Genome Amplification Automated Nanoliter Liquid Handling Applied to Single Cell Multiple Displacement Amplification.</title>
        <authorList>
            <person name="Yun J."/>
            <person name="Xu P."/>
            <person name="Xu J."/>
            <person name="Dai X."/>
            <person name="Wang Y."/>
            <person name="Zheng X."/>
            <person name="Cao C."/>
            <person name="Yi Q."/>
            <person name="Zhu Y."/>
            <person name="Wang L."/>
            <person name="Dong Z."/>
            <person name="Huang Y."/>
            <person name="Huang L."/>
            <person name="Du W."/>
        </authorList>
    </citation>
    <scope>NUCLEOTIDE SEQUENCE [LARGE SCALE GENOMIC DNA]</scope>
    <source>
        <strain evidence="7">Z-D3-2</strain>
    </source>
</reference>
<keyword evidence="6" id="KW-0997">Cell inner membrane</keyword>
<evidence type="ECO:0000256" key="6">
    <source>
        <dbReference type="RuleBase" id="RU369037"/>
    </source>
</evidence>
<sequence>MTLWSVASVLTLAFIFWLNAVMTASPYIVYLSGLKKQSERKNSLVALLLLLASLLYFFLKVGSFAAEGFAGMIDTTYMQFIWTGPVGLFIQLQVTVAVVWIFYSVVKVTSIQWMLYVAAVGLMGWSFLIIGHGSDAVWWSKLALLIHLLIAWVWFGSLNSLRKLATSVSPDKSKAIMERFGMHMSAAVPILLIAGVVMYRSATGQWIPELPLTSYDTVLLTKLVFVALILLVAARHKLKLVPQLNNESAAKRLKQSITVEMVLAVTIFILASALSSAFSPG</sequence>
<evidence type="ECO:0000256" key="4">
    <source>
        <dbReference type="ARBA" id="ARBA00022989"/>
    </source>
</evidence>
<proteinExistence type="inferred from homology"/>
<feature type="transmembrane region" description="Helical" evidence="6">
    <location>
        <begin position="180"/>
        <end position="199"/>
    </location>
</feature>
<comment type="caution">
    <text evidence="7">The sequence shown here is derived from an EMBL/GenBank/DDBJ whole genome shotgun (WGS) entry which is preliminary data.</text>
</comment>
<evidence type="ECO:0000256" key="1">
    <source>
        <dbReference type="ARBA" id="ARBA00004651"/>
    </source>
</evidence>
<comment type="function">
    <text evidence="6">Involved in copper resistance.</text>
</comment>